<dbReference type="CDD" id="cd00293">
    <property type="entry name" value="USP-like"/>
    <property type="match status" value="1"/>
</dbReference>
<dbReference type="InParanoid" id="A0A4R6QJZ0"/>
<dbReference type="EMBL" id="SNXS01000009">
    <property type="protein sequence ID" value="TDP62081.1"/>
    <property type="molecule type" value="Genomic_DNA"/>
</dbReference>
<dbReference type="PANTHER" id="PTHR46268:SF6">
    <property type="entry name" value="UNIVERSAL STRESS PROTEIN UP12"/>
    <property type="match status" value="1"/>
</dbReference>
<dbReference type="OrthoDB" id="5512223at2"/>
<keyword evidence="4" id="KW-1185">Reference proteome</keyword>
<reference evidence="3 4" key="1">
    <citation type="submission" date="2019-03" db="EMBL/GenBank/DDBJ databases">
        <title>Genomic Encyclopedia of Type Strains, Phase IV (KMG-IV): sequencing the most valuable type-strain genomes for metagenomic binning, comparative biology and taxonomic classification.</title>
        <authorList>
            <person name="Goeker M."/>
        </authorList>
    </citation>
    <scope>NUCLEOTIDE SEQUENCE [LARGE SCALE GENOMIC DNA]</scope>
    <source>
        <strain evidence="3 4">DSM 16998</strain>
    </source>
</reference>
<dbReference type="Pfam" id="PF00582">
    <property type="entry name" value="Usp"/>
    <property type="match status" value="1"/>
</dbReference>
<dbReference type="AlphaFoldDB" id="A0A4R6QJZ0"/>
<name>A0A4R6QJZ0_9BURK</name>
<dbReference type="Gene3D" id="3.40.50.620">
    <property type="entry name" value="HUPs"/>
    <property type="match status" value="1"/>
</dbReference>
<dbReference type="SUPFAM" id="SSF52402">
    <property type="entry name" value="Adenine nucleotide alpha hydrolases-like"/>
    <property type="match status" value="1"/>
</dbReference>
<dbReference type="Proteomes" id="UP000295361">
    <property type="component" value="Unassembled WGS sequence"/>
</dbReference>
<comment type="similarity">
    <text evidence="1">Belongs to the universal stress protein A family.</text>
</comment>
<proteinExistence type="inferred from homology"/>
<dbReference type="PANTHER" id="PTHR46268">
    <property type="entry name" value="STRESS RESPONSE PROTEIN NHAX"/>
    <property type="match status" value="1"/>
</dbReference>
<evidence type="ECO:0000313" key="3">
    <source>
        <dbReference type="EMBL" id="TDP62081.1"/>
    </source>
</evidence>
<feature type="domain" description="UspA" evidence="2">
    <location>
        <begin position="3"/>
        <end position="138"/>
    </location>
</feature>
<protein>
    <submittedName>
        <fullName evidence="3">Nucleotide-binding universal stress UspA family protein</fullName>
    </submittedName>
</protein>
<evidence type="ECO:0000256" key="1">
    <source>
        <dbReference type="ARBA" id="ARBA00008791"/>
    </source>
</evidence>
<evidence type="ECO:0000259" key="2">
    <source>
        <dbReference type="Pfam" id="PF00582"/>
    </source>
</evidence>
<dbReference type="InterPro" id="IPR006016">
    <property type="entry name" value="UspA"/>
</dbReference>
<evidence type="ECO:0000313" key="4">
    <source>
        <dbReference type="Proteomes" id="UP000295361"/>
    </source>
</evidence>
<accession>A0A4R6QJZ0</accession>
<dbReference type="RefSeq" id="WP_133703268.1">
    <property type="nucleotide sequence ID" value="NZ_SNXS01000009.1"/>
</dbReference>
<organism evidence="3 4">
    <name type="scientific">Roseateles toxinivorans</name>
    <dbReference type="NCBI Taxonomy" id="270368"/>
    <lineage>
        <taxon>Bacteria</taxon>
        <taxon>Pseudomonadati</taxon>
        <taxon>Pseudomonadota</taxon>
        <taxon>Betaproteobacteria</taxon>
        <taxon>Burkholderiales</taxon>
        <taxon>Sphaerotilaceae</taxon>
        <taxon>Roseateles</taxon>
    </lineage>
</organism>
<sequence>MATLLLPCDGTSNALLAVRHAIDAFRRGDVLMVHVINVQPPFSAYVARHVSRELRTDLHLERAEEAIGEARQQLEAAGVPHHIHTEVGDRARCIAVAARRLHCDRVVIGTARKSALVRAVENSLTAQLLEHCSVPVEVIGSAPAAALERVGIPAGVGAGMALLWVAGS</sequence>
<gene>
    <name evidence="3" type="ORF">DES47_10961</name>
</gene>
<comment type="caution">
    <text evidence="3">The sequence shown here is derived from an EMBL/GenBank/DDBJ whole genome shotgun (WGS) entry which is preliminary data.</text>
</comment>
<dbReference type="InterPro" id="IPR014729">
    <property type="entry name" value="Rossmann-like_a/b/a_fold"/>
</dbReference>